<gene>
    <name evidence="1" type="ORF">GCWU000182_000835</name>
</gene>
<dbReference type="AlphaFoldDB" id="W1Q3J5"/>
<evidence type="ECO:0000313" key="2">
    <source>
        <dbReference type="Proteomes" id="UP000019050"/>
    </source>
</evidence>
<organism evidence="1 2">
    <name type="scientific">Abiotrophia defectiva ATCC 49176</name>
    <dbReference type="NCBI Taxonomy" id="592010"/>
    <lineage>
        <taxon>Bacteria</taxon>
        <taxon>Bacillati</taxon>
        <taxon>Bacillota</taxon>
        <taxon>Bacilli</taxon>
        <taxon>Lactobacillales</taxon>
        <taxon>Aerococcaceae</taxon>
        <taxon>Abiotrophia</taxon>
    </lineage>
</organism>
<reference evidence="1" key="1">
    <citation type="submission" date="2013-06" db="EMBL/GenBank/DDBJ databases">
        <authorList>
            <person name="Weinstock G."/>
            <person name="Sodergren E."/>
            <person name="Clifton S."/>
            <person name="Fulton L."/>
            <person name="Fulton B."/>
            <person name="Courtney L."/>
            <person name="Fronick C."/>
            <person name="Harrison M."/>
            <person name="Strong C."/>
            <person name="Farmer C."/>
            <person name="Delahaunty K."/>
            <person name="Markovic C."/>
            <person name="Hall O."/>
            <person name="Minx P."/>
            <person name="Tomlinson C."/>
            <person name="Mitreva M."/>
            <person name="Nelson J."/>
            <person name="Hou S."/>
            <person name="Wollam A."/>
            <person name="Pepin K.H."/>
            <person name="Johnson M."/>
            <person name="Bhonagiri V."/>
            <person name="Nash W.E."/>
            <person name="Warren W."/>
            <person name="Chinwalla A."/>
            <person name="Mardis E.R."/>
            <person name="Wilson R.K."/>
        </authorList>
    </citation>
    <scope>NUCLEOTIDE SEQUENCE [LARGE SCALE GENOMIC DNA]</scope>
    <source>
        <strain evidence="1">ATCC 49176</strain>
    </source>
</reference>
<dbReference type="Proteomes" id="UP000019050">
    <property type="component" value="Unassembled WGS sequence"/>
</dbReference>
<sequence length="45" mass="5470">MNYYRPGNREIVIIRHENENMQKGQKNLRKALIYKYSYAIIMIVP</sequence>
<protein>
    <submittedName>
        <fullName evidence="1">Uncharacterized protein</fullName>
    </submittedName>
</protein>
<dbReference type="STRING" id="592010.GCWU000182_000835"/>
<evidence type="ECO:0000313" key="1">
    <source>
        <dbReference type="EMBL" id="ESK65770.1"/>
    </source>
</evidence>
<comment type="caution">
    <text evidence="1">The sequence shown here is derived from an EMBL/GenBank/DDBJ whole genome shotgun (WGS) entry which is preliminary data.</text>
</comment>
<keyword evidence="2" id="KW-1185">Reference proteome</keyword>
<proteinExistence type="predicted"/>
<accession>W1Q3J5</accession>
<dbReference type="HOGENOM" id="CLU_3194717_0_0_9"/>
<name>W1Q3J5_ABIDE</name>
<dbReference type="EMBL" id="ACIN03000005">
    <property type="protein sequence ID" value="ESK65770.1"/>
    <property type="molecule type" value="Genomic_DNA"/>
</dbReference>